<dbReference type="Pfam" id="PF04411">
    <property type="entry name" value="PDDEXK_7"/>
    <property type="match status" value="1"/>
</dbReference>
<gene>
    <name evidence="1" type="ORF">ATL39_2769</name>
</gene>
<keyword evidence="2" id="KW-1185">Reference proteome</keyword>
<protein>
    <submittedName>
        <fullName evidence="1">PD-(D/E)XK nuclease superfamily protein</fullName>
    </submittedName>
</protein>
<accession>A0A419V0B8</accession>
<reference evidence="1 2" key="1">
    <citation type="submission" date="2018-09" db="EMBL/GenBank/DDBJ databases">
        <title>Genomic Encyclopedia of Archaeal and Bacterial Type Strains, Phase II (KMG-II): from individual species to whole genera.</title>
        <authorList>
            <person name="Goeker M."/>
        </authorList>
    </citation>
    <scope>NUCLEOTIDE SEQUENCE [LARGE SCALE GENOMIC DNA]</scope>
    <source>
        <strain evidence="1 2">DSM 17008</strain>
    </source>
</reference>
<dbReference type="OrthoDB" id="568239at2"/>
<dbReference type="AlphaFoldDB" id="A0A419V0B8"/>
<evidence type="ECO:0000313" key="1">
    <source>
        <dbReference type="EMBL" id="RKD71373.1"/>
    </source>
</evidence>
<dbReference type="InterPro" id="IPR007505">
    <property type="entry name" value="PDDEXK_7"/>
</dbReference>
<comment type="caution">
    <text evidence="1">The sequence shown here is derived from an EMBL/GenBank/DDBJ whole genome shotgun (WGS) entry which is preliminary data.</text>
</comment>
<dbReference type="Proteomes" id="UP000285120">
    <property type="component" value="Unassembled WGS sequence"/>
</dbReference>
<dbReference type="EMBL" id="RAPK01000010">
    <property type="protein sequence ID" value="RKD71373.1"/>
    <property type="molecule type" value="Genomic_DNA"/>
</dbReference>
<sequence>MFLHIGDDLMEIKPVMINVHYDMNAELYERTLPVKNIEEVNKIHFDYINNCWYTFNHYKNYSSIKGEITYGQIGFKVIKQDQEKISGETIYLKNDEGIEKKLFFDEVTNIWFELSKFKINKQKKLLEYSSEKRDQIAGLNQAGNLTPILKSSSGQTIQEGKTVLFLPSSISIDDYQIMVAEIFKVYIDLLRDRHSKVKVGKQQTKALDWIKEIVSKIENPINRINREPSENFNIAISNDKVHHNETRYNPAVEIQKRMFLGKDKVRRPIIYREINTYENRVIKQFLMSLKFYVDLYLNEKLIKTKKLSIESELNILKEKSNFLKDFNDNDLQELSEESVQSDKEFKHREEILQKQVRNIICQTKSNKNDTIDIKLEFQVNSTSKSTKYDLYNDQIKTIYSTNWIEKINDWNLYLISYSYFNAKNEEITVNANTTAKFSKKFELKINANKVKDHLPLLKYFKKLENSSNTNNFIISGKVQKNANFINNSDVDLVGIDNGNSYKEYNFEFLEMQKILVNQNEIDFSNNDSIIELVRYLLPFDLKYAKELDYYMQNKLKIISYQQQQDLKDQMLNIDSEMKEYEQILKKVSNLLSLKMFEEIEFTKYDSLKPTQLFLHDANYRSVWEVLKLNEYLYTPSIITKNKKNLISITNVNDIYELWSFMKMYLLLTDELGWGTKDKKSLSTQIELFISGRTNKKKKNLDEFKVNLTKTDYTLELCYNPQLPRFNKVTLRPDYRFILKKINDPFSQLTVYLDAKYRNYNEQTEKAWINDIKEVAIEKYLRSNPSEKVLKGDLSFILHCDNEFGAEKEREGTSYSAAYDGRFLSNNENIFLHEKESNYKDIFLTSEEYGHRTGSIYMTPQSTFSFVNWFRMIMEYHIGDYETCWKCGSPQEKVIITESSTEKGYPKYYLECKTCGDFWVKVHCRNGHQLIKHTNNFHQQKKSSNSWYVICPICFNGR</sequence>
<name>A0A419V0B8_9BACL</name>
<proteinExistence type="predicted"/>
<organism evidence="1 2">
    <name type="scientific">Sinobaca qinghaiensis</name>
    <dbReference type="NCBI Taxonomy" id="342944"/>
    <lineage>
        <taxon>Bacteria</taxon>
        <taxon>Bacillati</taxon>
        <taxon>Bacillota</taxon>
        <taxon>Bacilli</taxon>
        <taxon>Bacillales</taxon>
        <taxon>Sporolactobacillaceae</taxon>
        <taxon>Sinobaca</taxon>
    </lineage>
</organism>
<evidence type="ECO:0000313" key="2">
    <source>
        <dbReference type="Proteomes" id="UP000285120"/>
    </source>
</evidence>